<dbReference type="EMBL" id="AFBP01000096">
    <property type="protein sequence ID" value="EGG50621.1"/>
    <property type="molecule type" value="Genomic_DNA"/>
</dbReference>
<dbReference type="HOGENOM" id="CLU_2331189_0_0_4"/>
<name>F3QNS0_9BURK</name>
<dbReference type="AlphaFoldDB" id="F3QNS0"/>
<keyword evidence="2" id="KW-1185">Reference proteome</keyword>
<accession>F3QNS0</accession>
<gene>
    <name evidence="1" type="ORF">HMPREF9439_02606</name>
</gene>
<comment type="caution">
    <text evidence="1">The sequence shown here is derived from an EMBL/GenBank/DDBJ whole genome shotgun (WGS) entry which is preliminary data.</text>
</comment>
<protein>
    <submittedName>
        <fullName evidence="1">Conserved domain protein</fullName>
    </submittedName>
</protein>
<organism evidence="1 2">
    <name type="scientific">Parasutterella excrementihominis YIT 11859</name>
    <dbReference type="NCBI Taxonomy" id="762966"/>
    <lineage>
        <taxon>Bacteria</taxon>
        <taxon>Pseudomonadati</taxon>
        <taxon>Pseudomonadota</taxon>
        <taxon>Betaproteobacteria</taxon>
        <taxon>Burkholderiales</taxon>
        <taxon>Sutterellaceae</taxon>
        <taxon>Parasutterella</taxon>
    </lineage>
</organism>
<reference evidence="1 2" key="1">
    <citation type="submission" date="2011-02" db="EMBL/GenBank/DDBJ databases">
        <authorList>
            <person name="Weinstock G."/>
            <person name="Sodergren E."/>
            <person name="Clifton S."/>
            <person name="Fulton L."/>
            <person name="Fulton B."/>
            <person name="Courtney L."/>
            <person name="Fronick C."/>
            <person name="Harrison M."/>
            <person name="Strong C."/>
            <person name="Farmer C."/>
            <person name="Delahaunty K."/>
            <person name="Markovic C."/>
            <person name="Hall O."/>
            <person name="Minx P."/>
            <person name="Tomlinson C."/>
            <person name="Mitreva M."/>
            <person name="Hou S."/>
            <person name="Chen J."/>
            <person name="Wollam A."/>
            <person name="Pepin K.H."/>
            <person name="Johnson M."/>
            <person name="Bhonagiri V."/>
            <person name="Zhang X."/>
            <person name="Suruliraj S."/>
            <person name="Warren W."/>
            <person name="Chinwalla A."/>
            <person name="Mardis E.R."/>
            <person name="Wilson R.K."/>
        </authorList>
    </citation>
    <scope>NUCLEOTIDE SEQUENCE [LARGE SCALE GENOMIC DNA]</scope>
    <source>
        <strain evidence="1 2">YIT 11859</strain>
    </source>
</reference>
<evidence type="ECO:0000313" key="1">
    <source>
        <dbReference type="EMBL" id="EGG50621.1"/>
    </source>
</evidence>
<sequence length="98" mass="11032">MIRPYIIDPLESSSIHLDLTLVQSGILSRLVNLYFLFGGPFSFGQALSQISVDENLSTTEELERVLGWYFNEDGNGLYQPSAMLRNCAKETFPGKENQ</sequence>
<proteinExistence type="predicted"/>
<dbReference type="Proteomes" id="UP000005156">
    <property type="component" value="Unassembled WGS sequence"/>
</dbReference>
<evidence type="ECO:0000313" key="2">
    <source>
        <dbReference type="Proteomes" id="UP000005156"/>
    </source>
</evidence>